<evidence type="ECO:0000313" key="2">
    <source>
        <dbReference type="Proteomes" id="UP000050794"/>
    </source>
</evidence>
<dbReference type="WBParaSite" id="TCNE_0001860301-mRNA-1">
    <property type="protein sequence ID" value="TCNE_0001860301-mRNA-1"/>
    <property type="gene ID" value="TCNE_0001860301"/>
</dbReference>
<reference evidence="1 2" key="2">
    <citation type="submission" date="2018-11" db="EMBL/GenBank/DDBJ databases">
        <authorList>
            <consortium name="Pathogen Informatics"/>
        </authorList>
    </citation>
    <scope>NUCLEOTIDE SEQUENCE [LARGE SCALE GENOMIC DNA]</scope>
</reference>
<evidence type="ECO:0000313" key="1">
    <source>
        <dbReference type="EMBL" id="VDM49920.1"/>
    </source>
</evidence>
<proteinExistence type="predicted"/>
<gene>
    <name evidence="1" type="ORF">TCNE_LOCUS18599</name>
</gene>
<keyword evidence="2" id="KW-1185">Reference proteome</keyword>
<reference evidence="3" key="1">
    <citation type="submission" date="2016-06" db="UniProtKB">
        <authorList>
            <consortium name="WormBaseParasite"/>
        </authorList>
    </citation>
    <scope>IDENTIFICATION</scope>
</reference>
<organism evidence="2 3">
    <name type="scientific">Toxocara canis</name>
    <name type="common">Canine roundworm</name>
    <dbReference type="NCBI Taxonomy" id="6265"/>
    <lineage>
        <taxon>Eukaryota</taxon>
        <taxon>Metazoa</taxon>
        <taxon>Ecdysozoa</taxon>
        <taxon>Nematoda</taxon>
        <taxon>Chromadorea</taxon>
        <taxon>Rhabditida</taxon>
        <taxon>Spirurina</taxon>
        <taxon>Ascaridomorpha</taxon>
        <taxon>Ascaridoidea</taxon>
        <taxon>Toxocaridae</taxon>
        <taxon>Toxocara</taxon>
    </lineage>
</organism>
<sequence>MTFRRHFGMVVGGASQRERVWAEQGAFESAAPQWEERLDERERSGWSVTPNALRGRFSPCKRQFSSN</sequence>
<dbReference type="EMBL" id="UYWY01025725">
    <property type="protein sequence ID" value="VDM49920.1"/>
    <property type="molecule type" value="Genomic_DNA"/>
</dbReference>
<name>A0A183VCX9_TOXCA</name>
<accession>A0A183VCX9</accession>
<dbReference type="AlphaFoldDB" id="A0A183VCX9"/>
<protein>
    <submittedName>
        <fullName evidence="1 3">Uncharacterized protein</fullName>
    </submittedName>
</protein>
<dbReference type="Proteomes" id="UP000050794">
    <property type="component" value="Unassembled WGS sequence"/>
</dbReference>
<evidence type="ECO:0000313" key="3">
    <source>
        <dbReference type="WBParaSite" id="TCNE_0001860301-mRNA-1"/>
    </source>
</evidence>